<protein>
    <recommendedName>
        <fullName evidence="3">Replication protein</fullName>
    </recommendedName>
</protein>
<dbReference type="Proteomes" id="UP001597452">
    <property type="component" value="Unassembled WGS sequence"/>
</dbReference>
<dbReference type="Gene3D" id="1.10.10.10">
    <property type="entry name" value="Winged helix-like DNA-binding domain superfamily/Winged helix DNA-binding domain"/>
    <property type="match status" value="1"/>
</dbReference>
<gene>
    <name evidence="1" type="ORF">ACFSW4_06100</name>
</gene>
<accession>A0ABW5Q983</accession>
<sequence>MEKFAVSSIKIKSSWFDSNRKKKSVFKKMGKDEGLNLYLQLFRFRVHQGSKDEHYFITSIGSLVKYTKVNIKTKLSKKDIHKLLKQMDHAGVIELQNYKRWDTLLDEKGNVYDDKMIILKATDVPNVYNEDIDIPKTEDDYYIPVSFDLINHMYEQDLTSKAVTIYLLVRKLSNSSAERKAWININTIKNWLGFGNDTIKDCLIDLNKLGVVATNVRNKKGGIKFEHYAVFGGLKNLEQHKQDNLDVISKFLKRYNEDTVSEDPLPFEEIEETEIDDGWGIPPVGYRTEHEL</sequence>
<comment type="caution">
    <text evidence="1">The sequence shown here is derived from an EMBL/GenBank/DDBJ whole genome shotgun (WGS) entry which is preliminary data.</text>
</comment>
<dbReference type="RefSeq" id="WP_054751309.1">
    <property type="nucleotide sequence ID" value="NZ_JBHUMZ010000016.1"/>
</dbReference>
<evidence type="ECO:0008006" key="3">
    <source>
        <dbReference type="Google" id="ProtNLM"/>
    </source>
</evidence>
<evidence type="ECO:0000313" key="1">
    <source>
        <dbReference type="EMBL" id="MFD2638429.1"/>
    </source>
</evidence>
<proteinExistence type="predicted"/>
<reference evidence="2" key="1">
    <citation type="journal article" date="2019" name="Int. J. Syst. Evol. Microbiol.">
        <title>The Global Catalogue of Microorganisms (GCM) 10K type strain sequencing project: providing services to taxonomists for standard genome sequencing and annotation.</title>
        <authorList>
            <consortium name="The Broad Institute Genomics Platform"/>
            <consortium name="The Broad Institute Genome Sequencing Center for Infectious Disease"/>
            <person name="Wu L."/>
            <person name="Ma J."/>
        </authorList>
    </citation>
    <scope>NUCLEOTIDE SEQUENCE [LARGE SCALE GENOMIC DNA]</scope>
    <source>
        <strain evidence="2">TISTR 1571</strain>
    </source>
</reference>
<name>A0ABW5Q983_9BACI</name>
<organism evidence="1 2">
    <name type="scientific">Piscibacillus salipiscarius</name>
    <dbReference type="NCBI Taxonomy" id="299480"/>
    <lineage>
        <taxon>Bacteria</taxon>
        <taxon>Bacillati</taxon>
        <taxon>Bacillota</taxon>
        <taxon>Bacilli</taxon>
        <taxon>Bacillales</taxon>
        <taxon>Bacillaceae</taxon>
        <taxon>Piscibacillus</taxon>
    </lineage>
</organism>
<evidence type="ECO:0000313" key="2">
    <source>
        <dbReference type="Proteomes" id="UP001597452"/>
    </source>
</evidence>
<keyword evidence="2" id="KW-1185">Reference proteome</keyword>
<dbReference type="EMBL" id="JBHUMZ010000016">
    <property type="protein sequence ID" value="MFD2638429.1"/>
    <property type="molecule type" value="Genomic_DNA"/>
</dbReference>
<dbReference type="InterPro" id="IPR036388">
    <property type="entry name" value="WH-like_DNA-bd_sf"/>
</dbReference>